<dbReference type="EMBL" id="JAUSTY010000020">
    <property type="protein sequence ID" value="MDQ0167800.1"/>
    <property type="molecule type" value="Genomic_DNA"/>
</dbReference>
<name>A0ABT9W3H3_9BACI</name>
<evidence type="ECO:0000313" key="2">
    <source>
        <dbReference type="Proteomes" id="UP001235840"/>
    </source>
</evidence>
<keyword evidence="2" id="KW-1185">Reference proteome</keyword>
<dbReference type="Pfam" id="PF06569">
    <property type="entry name" value="DUF1128"/>
    <property type="match status" value="1"/>
</dbReference>
<proteinExistence type="predicted"/>
<accession>A0ABT9W3H3</accession>
<sequence>MAGKSREELQDVSRENIEYIFDYMKSKLQVVNTAAVSAKSFDTDQYEELLDLYEFLCMKESFSMSEMQSIVSELGKLRKKS</sequence>
<evidence type="ECO:0000313" key="1">
    <source>
        <dbReference type="EMBL" id="MDQ0167800.1"/>
    </source>
</evidence>
<comment type="caution">
    <text evidence="1">The sequence shown here is derived from an EMBL/GenBank/DDBJ whole genome shotgun (WGS) entry which is preliminary data.</text>
</comment>
<dbReference type="InterPro" id="IPR009507">
    <property type="entry name" value="UPF0435"/>
</dbReference>
<reference evidence="1 2" key="1">
    <citation type="submission" date="2023-07" db="EMBL/GenBank/DDBJ databases">
        <title>Genomic Encyclopedia of Type Strains, Phase IV (KMG-IV): sequencing the most valuable type-strain genomes for metagenomic binning, comparative biology and taxonomic classification.</title>
        <authorList>
            <person name="Goeker M."/>
        </authorList>
    </citation>
    <scope>NUCLEOTIDE SEQUENCE [LARGE SCALE GENOMIC DNA]</scope>
    <source>
        <strain evidence="1 2">DSM 12751</strain>
    </source>
</reference>
<dbReference type="RefSeq" id="WP_307397010.1">
    <property type="nucleotide sequence ID" value="NZ_BAAADK010000049.1"/>
</dbReference>
<organism evidence="1 2">
    <name type="scientific">Caldalkalibacillus horti</name>
    <dbReference type="NCBI Taxonomy" id="77523"/>
    <lineage>
        <taxon>Bacteria</taxon>
        <taxon>Bacillati</taxon>
        <taxon>Bacillota</taxon>
        <taxon>Bacilli</taxon>
        <taxon>Bacillales</taxon>
        <taxon>Bacillaceae</taxon>
        <taxon>Caldalkalibacillus</taxon>
    </lineage>
</organism>
<dbReference type="Proteomes" id="UP001235840">
    <property type="component" value="Unassembled WGS sequence"/>
</dbReference>
<gene>
    <name evidence="1" type="ORF">J2S11_003729</name>
</gene>
<protein>
    <submittedName>
        <fullName evidence="1">Uncharacterized protein YfkK (UPF0435 family)</fullName>
    </submittedName>
</protein>